<evidence type="ECO:0000259" key="2">
    <source>
        <dbReference type="PROSITE" id="PS50011"/>
    </source>
</evidence>
<dbReference type="Pfam" id="PF00069">
    <property type="entry name" value="Pkinase"/>
    <property type="match status" value="1"/>
</dbReference>
<dbReference type="InterPro" id="IPR008271">
    <property type="entry name" value="Ser/Thr_kinase_AS"/>
</dbReference>
<accession>A0A915E5C5</accession>
<dbReference type="SUPFAM" id="SSF56112">
    <property type="entry name" value="Protein kinase-like (PK-like)"/>
    <property type="match status" value="1"/>
</dbReference>
<keyword evidence="3" id="KW-1185">Reference proteome</keyword>
<reference evidence="4" key="1">
    <citation type="submission" date="2022-11" db="UniProtKB">
        <authorList>
            <consortium name="WormBaseParasite"/>
        </authorList>
    </citation>
    <scope>IDENTIFICATION</scope>
</reference>
<organism evidence="3 4">
    <name type="scientific">Ditylenchus dipsaci</name>
    <dbReference type="NCBI Taxonomy" id="166011"/>
    <lineage>
        <taxon>Eukaryota</taxon>
        <taxon>Metazoa</taxon>
        <taxon>Ecdysozoa</taxon>
        <taxon>Nematoda</taxon>
        <taxon>Chromadorea</taxon>
        <taxon>Rhabditida</taxon>
        <taxon>Tylenchina</taxon>
        <taxon>Tylenchomorpha</taxon>
        <taxon>Sphaerularioidea</taxon>
        <taxon>Anguinidae</taxon>
        <taxon>Anguininae</taxon>
        <taxon>Ditylenchus</taxon>
    </lineage>
</organism>
<dbReference type="PROSITE" id="PS00108">
    <property type="entry name" value="PROTEIN_KINASE_ST"/>
    <property type="match status" value="1"/>
</dbReference>
<dbReference type="PANTHER" id="PTHR24347">
    <property type="entry name" value="SERINE/THREONINE-PROTEIN KINASE"/>
    <property type="match status" value="1"/>
</dbReference>
<keyword evidence="1" id="KW-1133">Transmembrane helix</keyword>
<dbReference type="WBParaSite" id="jg2665">
    <property type="protein sequence ID" value="jg2665"/>
    <property type="gene ID" value="jg2665"/>
</dbReference>
<dbReference type="InterPro" id="IPR000719">
    <property type="entry name" value="Prot_kinase_dom"/>
</dbReference>
<feature type="transmembrane region" description="Helical" evidence="1">
    <location>
        <begin position="109"/>
        <end position="130"/>
    </location>
</feature>
<dbReference type="Proteomes" id="UP000887574">
    <property type="component" value="Unplaced"/>
</dbReference>
<keyword evidence="1" id="KW-0472">Membrane</keyword>
<feature type="domain" description="Protein kinase" evidence="2">
    <location>
        <begin position="1"/>
        <end position="173"/>
    </location>
</feature>
<name>A0A915E5C5_9BILA</name>
<keyword evidence="1" id="KW-0812">Transmembrane</keyword>
<evidence type="ECO:0000313" key="4">
    <source>
        <dbReference type="WBParaSite" id="jg2665"/>
    </source>
</evidence>
<dbReference type="GO" id="GO:0004672">
    <property type="term" value="F:protein kinase activity"/>
    <property type="evidence" value="ECO:0007669"/>
    <property type="project" value="InterPro"/>
</dbReference>
<dbReference type="InterPro" id="IPR011009">
    <property type="entry name" value="Kinase-like_dom_sf"/>
</dbReference>
<dbReference type="PROSITE" id="PS50011">
    <property type="entry name" value="PROTEIN_KINASE_DOM"/>
    <property type="match status" value="1"/>
</dbReference>
<evidence type="ECO:0000313" key="3">
    <source>
        <dbReference type="Proteomes" id="UP000887574"/>
    </source>
</evidence>
<dbReference type="AlphaFoldDB" id="A0A915E5C5"/>
<protein>
    <submittedName>
        <fullName evidence="4">Protein kinase domain-containing protein</fullName>
    </submittedName>
</protein>
<proteinExistence type="predicted"/>
<dbReference type="Gene3D" id="1.10.510.10">
    <property type="entry name" value="Transferase(Phosphotransferase) domain 1"/>
    <property type="match status" value="1"/>
</dbReference>
<sequence length="173" mass="20176">MRVNCDDQFQLLLEYADGGELFDRSPTSEQIQRKPYSSFLSSLMVLEYIHSNGIVYRDIKPENLLLTKHERREGCVASISRICSANGFHDVLKISDFCMATIFRKKRRMWSHLFLAFVLPMDFMVKQGFLCSSEEMKFLSPSSISPLAPKSNHLEEDKGMIYLEFQKRNWFSL</sequence>
<evidence type="ECO:0000256" key="1">
    <source>
        <dbReference type="SAM" id="Phobius"/>
    </source>
</evidence>
<dbReference type="GO" id="GO:0005524">
    <property type="term" value="F:ATP binding"/>
    <property type="evidence" value="ECO:0007669"/>
    <property type="project" value="InterPro"/>
</dbReference>